<evidence type="ECO:0000313" key="1">
    <source>
        <dbReference type="EMBL" id="SOH94221.1"/>
    </source>
</evidence>
<dbReference type="InterPro" id="IPR050678">
    <property type="entry name" value="DNA_Partitioning_ATPase"/>
</dbReference>
<name>A0A2C9CRP5_9RHOB</name>
<dbReference type="RefSeq" id="WP_097929770.1">
    <property type="nucleotide sequence ID" value="NZ_OCTN01000003.1"/>
</dbReference>
<organism evidence="1 2">
    <name type="scientific">Pontivivens marinum</name>
    <dbReference type="NCBI Taxonomy" id="1690039"/>
    <lineage>
        <taxon>Bacteria</taxon>
        <taxon>Pseudomonadati</taxon>
        <taxon>Pseudomonadota</taxon>
        <taxon>Alphaproteobacteria</taxon>
        <taxon>Rhodobacterales</taxon>
        <taxon>Paracoccaceae</taxon>
        <taxon>Pontivivens</taxon>
    </lineage>
</organism>
<dbReference type="PANTHER" id="PTHR13696:SF96">
    <property type="entry name" value="COBQ_COBB_MIND_PARA NUCLEOTIDE BINDING DOMAIN-CONTAINING PROTEIN"/>
    <property type="match status" value="1"/>
</dbReference>
<proteinExistence type="predicted"/>
<dbReference type="SUPFAM" id="SSF52540">
    <property type="entry name" value="P-loop containing nucleoside triphosphate hydrolases"/>
    <property type="match status" value="1"/>
</dbReference>
<dbReference type="OrthoDB" id="13869at2"/>
<keyword evidence="2" id="KW-1185">Reference proteome</keyword>
<gene>
    <name evidence="1" type="ORF">SAMN06273572_103252</name>
</gene>
<dbReference type="Proteomes" id="UP000220034">
    <property type="component" value="Unassembled WGS sequence"/>
</dbReference>
<dbReference type="Pfam" id="PF09140">
    <property type="entry name" value="MipZ"/>
    <property type="match status" value="1"/>
</dbReference>
<dbReference type="CDD" id="cd02042">
    <property type="entry name" value="ParAB_family"/>
    <property type="match status" value="1"/>
</dbReference>
<sequence>MAHIIVLGNEKGGSGKSTTSMHLFAALARCGHQVGVIDLDLRQKSFFRYLENREAFINRTGTKLPMPVRHVLEYSTFDSVAAAQAEEEARFSVALNRLDETCSYILIDCPGSHTRYAQMAHAAADTLITPMNDSLIDFDLLARLNPETGKVLGPSVYAEMVWKARQLRATAGLKPVDWVVLRNRIATLNARNKRRVGSALTELSKRIGFRVIPGFGERVVFREMFLSGLTLLDLKDTGDISLNISNLAARQEVREVVKSLNLPDVSIKF</sequence>
<dbReference type="Gene3D" id="3.40.50.300">
    <property type="entry name" value="P-loop containing nucleotide triphosphate hydrolases"/>
    <property type="match status" value="1"/>
</dbReference>
<dbReference type="EMBL" id="OCTN01000003">
    <property type="protein sequence ID" value="SOH94221.1"/>
    <property type="molecule type" value="Genomic_DNA"/>
</dbReference>
<dbReference type="InterPro" id="IPR015223">
    <property type="entry name" value="MipZ"/>
</dbReference>
<dbReference type="AlphaFoldDB" id="A0A2C9CRP5"/>
<evidence type="ECO:0000313" key="2">
    <source>
        <dbReference type="Proteomes" id="UP000220034"/>
    </source>
</evidence>
<reference evidence="2" key="1">
    <citation type="submission" date="2017-09" db="EMBL/GenBank/DDBJ databases">
        <authorList>
            <person name="Varghese N."/>
            <person name="Submissions S."/>
        </authorList>
    </citation>
    <scope>NUCLEOTIDE SEQUENCE [LARGE SCALE GENOMIC DNA]</scope>
    <source>
        <strain evidence="2">C7</strain>
    </source>
</reference>
<accession>A0A2C9CRP5</accession>
<dbReference type="InterPro" id="IPR027417">
    <property type="entry name" value="P-loop_NTPase"/>
</dbReference>
<dbReference type="PANTHER" id="PTHR13696">
    <property type="entry name" value="P-LOOP CONTAINING NUCLEOSIDE TRIPHOSPHATE HYDROLASE"/>
    <property type="match status" value="1"/>
</dbReference>
<protein>
    <submittedName>
        <fullName evidence="1">Chromosome partitioning protein</fullName>
    </submittedName>
</protein>